<evidence type="ECO:0000313" key="3">
    <source>
        <dbReference type="EMBL" id="PWY90549.1"/>
    </source>
</evidence>
<protein>
    <submittedName>
        <fullName evidence="3">Uncharacterized protein</fullName>
    </submittedName>
</protein>
<dbReference type="OrthoDB" id="10608711at2759"/>
<dbReference type="EMBL" id="MSFK01000010">
    <property type="protein sequence ID" value="PWY90549.1"/>
    <property type="molecule type" value="Genomic_DNA"/>
</dbReference>
<dbReference type="AlphaFoldDB" id="A0A317WW10"/>
<name>A0A317WW10_9EURO</name>
<keyword evidence="2" id="KW-1133">Transmembrane helix</keyword>
<evidence type="ECO:0000256" key="2">
    <source>
        <dbReference type="SAM" id="Phobius"/>
    </source>
</evidence>
<reference evidence="3 4" key="1">
    <citation type="submission" date="2016-12" db="EMBL/GenBank/DDBJ databases">
        <title>The genomes of Aspergillus section Nigri reveals drivers in fungal speciation.</title>
        <authorList>
            <consortium name="DOE Joint Genome Institute"/>
            <person name="Vesth T.C."/>
            <person name="Nybo J."/>
            <person name="Theobald S."/>
            <person name="Brandl J."/>
            <person name="Frisvad J.C."/>
            <person name="Nielsen K.F."/>
            <person name="Lyhne E.K."/>
            <person name="Kogle M.E."/>
            <person name="Kuo A."/>
            <person name="Riley R."/>
            <person name="Clum A."/>
            <person name="Nolan M."/>
            <person name="Lipzen A."/>
            <person name="Salamov A."/>
            <person name="Henrissat B."/>
            <person name="Wiebenga A."/>
            <person name="De Vries R.P."/>
            <person name="Grigoriev I.V."/>
            <person name="Mortensen U.H."/>
            <person name="Andersen M.R."/>
            <person name="Baker S.E."/>
        </authorList>
    </citation>
    <scope>NUCLEOTIDE SEQUENCE [LARGE SCALE GENOMIC DNA]</scope>
    <source>
        <strain evidence="3 4">CBS 115572</strain>
    </source>
</reference>
<keyword evidence="4" id="KW-1185">Reference proteome</keyword>
<accession>A0A317WW10</accession>
<gene>
    <name evidence="3" type="ORF">BO94DRAFT_593418</name>
</gene>
<feature type="transmembrane region" description="Helical" evidence="2">
    <location>
        <begin position="55"/>
        <end position="74"/>
    </location>
</feature>
<keyword evidence="2" id="KW-0812">Transmembrane</keyword>
<dbReference type="Proteomes" id="UP000246702">
    <property type="component" value="Unassembled WGS sequence"/>
</dbReference>
<sequence>MTYSRFVNYKGNLFGIDDFHLNKSFRLEVDLDWSKTVLPYLNIKDQDTRGRQKYVILRGSIFISCALICIASQFCLRQRDMVEDVPNQDHWVILISLMSVTCQGWPISLRIQRNIIKDQSLADVLHTKHPTPKTSDRGIRCIPERATIEPGTNPESEPKLGIDHVTITPKATHLRAHAVARVYTRRKAQDAAREKERDNLVKDLTSIDVHGRKVASSYSEFVAMLESNAKSNVIPKQIALQMLTTLSDSIISICKATHNVSTFIHFASGTVGGDSDSYASETKDPATYSRVTPGETKSVSSQSRAPSTVTDAFKAMSPAEIRRTRQRAKTPAPPETPPLKPTGAAATSEMPAPATPTPVKAGSLRAQRLASQSKTPAASIAAALVSTSLKLSDVEASAFTIIAEYMSTEREDAESSSFAEQLMASIKYKKAKGSATTDAIKAVRSNMGKDKAHNAERDTGNPCKISSEEPVVAVPNERVEWDTDTAHSLHVAFAPVSDNTSDFTRNNLRNKIPRRYFDVKMTFAWQGVESVFLRADDGIIPYVFPPAKAKKTAGQATSYGKSYVYAAAVKVSGPVPRPKLSAIGTYLSAFEKDESATNSQPGTFIERYRI</sequence>
<feature type="region of interest" description="Disordered" evidence="1">
    <location>
        <begin position="273"/>
        <end position="364"/>
    </location>
</feature>
<feature type="compositionally biased region" description="Polar residues" evidence="1">
    <location>
        <begin position="295"/>
        <end position="310"/>
    </location>
</feature>
<evidence type="ECO:0000256" key="1">
    <source>
        <dbReference type="SAM" id="MobiDB-lite"/>
    </source>
</evidence>
<feature type="compositionally biased region" description="Basic and acidic residues" evidence="1">
    <location>
        <begin position="447"/>
        <end position="459"/>
    </location>
</feature>
<keyword evidence="2" id="KW-0472">Membrane</keyword>
<feature type="compositionally biased region" description="Pro residues" evidence="1">
    <location>
        <begin position="331"/>
        <end position="340"/>
    </location>
</feature>
<dbReference type="RefSeq" id="XP_025468927.1">
    <property type="nucleotide sequence ID" value="XM_025616181.1"/>
</dbReference>
<organism evidence="3 4">
    <name type="scientific">Aspergillus sclerotioniger CBS 115572</name>
    <dbReference type="NCBI Taxonomy" id="1450535"/>
    <lineage>
        <taxon>Eukaryota</taxon>
        <taxon>Fungi</taxon>
        <taxon>Dikarya</taxon>
        <taxon>Ascomycota</taxon>
        <taxon>Pezizomycotina</taxon>
        <taxon>Eurotiomycetes</taxon>
        <taxon>Eurotiomycetidae</taxon>
        <taxon>Eurotiales</taxon>
        <taxon>Aspergillaceae</taxon>
        <taxon>Aspergillus</taxon>
        <taxon>Aspergillus subgen. Circumdati</taxon>
    </lineage>
</organism>
<feature type="region of interest" description="Disordered" evidence="1">
    <location>
        <begin position="447"/>
        <end position="466"/>
    </location>
</feature>
<proteinExistence type="predicted"/>
<evidence type="ECO:0000313" key="4">
    <source>
        <dbReference type="Proteomes" id="UP000246702"/>
    </source>
</evidence>
<dbReference type="GeneID" id="37118324"/>
<comment type="caution">
    <text evidence="3">The sequence shown here is derived from an EMBL/GenBank/DDBJ whole genome shotgun (WGS) entry which is preliminary data.</text>
</comment>